<sequence length="54" mass="5913">MRYAFLFSVCFVPALSIGCGSGNDPQLNSSREELDAFLVEHPEGLHEEVSLDGQ</sequence>
<comment type="caution">
    <text evidence="1">The sequence shown here is derived from an EMBL/GenBank/DDBJ whole genome shotgun (WGS) entry which is preliminary data.</text>
</comment>
<dbReference type="PROSITE" id="PS51257">
    <property type="entry name" value="PROKAR_LIPOPROTEIN"/>
    <property type="match status" value="1"/>
</dbReference>
<name>A0ABY1QHL7_9BACT</name>
<evidence type="ECO:0000313" key="1">
    <source>
        <dbReference type="EMBL" id="SMP68877.1"/>
    </source>
</evidence>
<dbReference type="RefSeq" id="WP_283434087.1">
    <property type="nucleotide sequence ID" value="NZ_FXUG01000011.1"/>
</dbReference>
<accession>A0ABY1QHL7</accession>
<dbReference type="Proteomes" id="UP001158067">
    <property type="component" value="Unassembled WGS sequence"/>
</dbReference>
<gene>
    <name evidence="1" type="ORF">SAMN06265222_111123</name>
</gene>
<evidence type="ECO:0008006" key="3">
    <source>
        <dbReference type="Google" id="ProtNLM"/>
    </source>
</evidence>
<keyword evidence="2" id="KW-1185">Reference proteome</keyword>
<protein>
    <recommendedName>
        <fullName evidence="3">Secreted protein</fullName>
    </recommendedName>
</protein>
<organism evidence="1 2">
    <name type="scientific">Neorhodopirellula lusitana</name>
    <dbReference type="NCBI Taxonomy" id="445327"/>
    <lineage>
        <taxon>Bacteria</taxon>
        <taxon>Pseudomonadati</taxon>
        <taxon>Planctomycetota</taxon>
        <taxon>Planctomycetia</taxon>
        <taxon>Pirellulales</taxon>
        <taxon>Pirellulaceae</taxon>
        <taxon>Neorhodopirellula</taxon>
    </lineage>
</organism>
<reference evidence="1 2" key="1">
    <citation type="submission" date="2017-05" db="EMBL/GenBank/DDBJ databases">
        <authorList>
            <person name="Varghese N."/>
            <person name="Submissions S."/>
        </authorList>
    </citation>
    <scope>NUCLEOTIDE SEQUENCE [LARGE SCALE GENOMIC DNA]</scope>
    <source>
        <strain evidence="1 2">DSM 25457</strain>
    </source>
</reference>
<evidence type="ECO:0000313" key="2">
    <source>
        <dbReference type="Proteomes" id="UP001158067"/>
    </source>
</evidence>
<dbReference type="EMBL" id="FXUG01000011">
    <property type="protein sequence ID" value="SMP68877.1"/>
    <property type="molecule type" value="Genomic_DNA"/>
</dbReference>
<proteinExistence type="predicted"/>